<dbReference type="AlphaFoldDB" id="A0A8S3WCL1"/>
<gene>
    <name evidence="15" type="primary">coq2</name>
    <name evidence="18" type="ORF">PAPOLLO_LOCUS4615</name>
</gene>
<evidence type="ECO:0000256" key="8">
    <source>
        <dbReference type="ARBA" id="ARBA00022946"/>
    </source>
</evidence>
<feature type="region of interest" description="Disordered" evidence="16">
    <location>
        <begin position="386"/>
        <end position="412"/>
    </location>
</feature>
<keyword evidence="4 15" id="KW-0808">Transferase</keyword>
<feature type="region of interest" description="Disordered" evidence="16">
    <location>
        <begin position="146"/>
        <end position="200"/>
    </location>
</feature>
<feature type="compositionally biased region" description="Low complexity" evidence="16">
    <location>
        <begin position="188"/>
        <end position="200"/>
    </location>
</feature>
<evidence type="ECO:0000256" key="9">
    <source>
        <dbReference type="ARBA" id="ARBA00022989"/>
    </source>
</evidence>
<evidence type="ECO:0000256" key="5">
    <source>
        <dbReference type="ARBA" id="ARBA00022688"/>
    </source>
</evidence>
<comment type="pathway">
    <text evidence="15">Cofactor biosynthesis; ubiquinone biosynthesis.</text>
</comment>
<dbReference type="GO" id="GO:0006744">
    <property type="term" value="P:ubiquinone biosynthetic process"/>
    <property type="evidence" value="ECO:0007669"/>
    <property type="project" value="UniProtKB-UniRule"/>
</dbReference>
<comment type="subcellular location">
    <subcellularLocation>
        <location evidence="2">Membrane</location>
        <topology evidence="2">Multi-pass membrane protein</topology>
    </subcellularLocation>
    <subcellularLocation>
        <location evidence="15">Mitochondrion inner membrane</location>
        <topology evidence="15">Multi-pass membrane protein</topology>
        <orientation evidence="15">Matrix side</orientation>
    </subcellularLocation>
</comment>
<keyword evidence="15" id="KW-0496">Mitochondrion</keyword>
<dbReference type="OrthoDB" id="18170at2759"/>
<keyword evidence="19" id="KW-1185">Reference proteome</keyword>
<keyword evidence="8" id="KW-0809">Transit peptide</keyword>
<keyword evidence="10 15" id="KW-0472">Membrane</keyword>
<dbReference type="CDD" id="cd13959">
    <property type="entry name" value="PT_UbiA_COQ2"/>
    <property type="match status" value="1"/>
</dbReference>
<evidence type="ECO:0000313" key="18">
    <source>
        <dbReference type="EMBL" id="CAG4952470.1"/>
    </source>
</evidence>
<keyword evidence="5 15" id="KW-0831">Ubiquinone biosynthesis</keyword>
<comment type="catalytic activity">
    <reaction evidence="13">
        <text>all-trans-nonaprenyl diphosphate + 4-hydroxybenzoate = 4-hydroxy-3-(all-trans-nonaprenyl)benzoate + diphosphate</text>
        <dbReference type="Rhea" id="RHEA:17709"/>
        <dbReference type="ChEBI" id="CHEBI:17879"/>
        <dbReference type="ChEBI" id="CHEBI:33019"/>
        <dbReference type="ChEBI" id="CHEBI:58391"/>
        <dbReference type="ChEBI" id="CHEBI:84502"/>
        <dbReference type="EC" id="2.5.1.39"/>
    </reaction>
    <physiologicalReaction direction="left-to-right" evidence="13">
        <dbReference type="Rhea" id="RHEA:17710"/>
    </physiologicalReaction>
</comment>
<keyword evidence="9 15" id="KW-1133">Transmembrane helix</keyword>
<evidence type="ECO:0000259" key="17">
    <source>
        <dbReference type="Pfam" id="PF13843"/>
    </source>
</evidence>
<dbReference type="InterPro" id="IPR000537">
    <property type="entry name" value="UbiA_prenyltransferase"/>
</dbReference>
<dbReference type="InterPro" id="IPR006370">
    <property type="entry name" value="HB_polyprenyltransferase-like"/>
</dbReference>
<evidence type="ECO:0000256" key="6">
    <source>
        <dbReference type="ARBA" id="ARBA00022692"/>
    </source>
</evidence>
<feature type="region of interest" description="Disordered" evidence="16">
    <location>
        <begin position="244"/>
        <end position="325"/>
    </location>
</feature>
<dbReference type="NCBIfam" id="TIGR01474">
    <property type="entry name" value="ubiA_proteo"/>
    <property type="match status" value="1"/>
</dbReference>
<keyword evidence="6 15" id="KW-0812">Transmembrane</keyword>
<dbReference type="EMBL" id="CAJQZP010000287">
    <property type="protein sequence ID" value="CAG4952470.1"/>
    <property type="molecule type" value="Genomic_DNA"/>
</dbReference>
<evidence type="ECO:0000256" key="13">
    <source>
        <dbReference type="ARBA" id="ARBA00050454"/>
    </source>
</evidence>
<evidence type="ECO:0000256" key="10">
    <source>
        <dbReference type="ARBA" id="ARBA00023136"/>
    </source>
</evidence>
<comment type="function">
    <text evidence="15">Catalyzes the prenylation of para-hydroxybenzoate (PHB) with an all-trans polyprenyl group. Mediates the second step in the final reaction sequence of coenzyme Q (CoQ) biosynthesis, which is the condensation of the polyisoprenoid side chain with PHB, generating the first membrane-bound Q intermediate.</text>
</comment>
<evidence type="ECO:0000256" key="14">
    <source>
        <dbReference type="ARBA" id="ARBA00051182"/>
    </source>
</evidence>
<accession>A0A8S3WCL1</accession>
<comment type="catalytic activity">
    <reaction evidence="12">
        <text>all-trans-decaprenyl diphosphate + 4-hydroxybenzoate = 4-hydroxy-3-(all-trans-decaprenyl)benzoate + diphosphate</text>
        <dbReference type="Rhea" id="RHEA:44564"/>
        <dbReference type="ChEBI" id="CHEBI:17879"/>
        <dbReference type="ChEBI" id="CHEBI:33019"/>
        <dbReference type="ChEBI" id="CHEBI:60721"/>
        <dbReference type="ChEBI" id="CHEBI:84503"/>
        <dbReference type="EC" id="2.5.1.39"/>
    </reaction>
    <physiologicalReaction direction="left-to-right" evidence="12">
        <dbReference type="Rhea" id="RHEA:44565"/>
    </physiologicalReaction>
</comment>
<organism evidence="18 19">
    <name type="scientific">Parnassius apollo</name>
    <name type="common">Apollo butterfly</name>
    <name type="synonym">Papilio apollo</name>
    <dbReference type="NCBI Taxonomy" id="110799"/>
    <lineage>
        <taxon>Eukaryota</taxon>
        <taxon>Metazoa</taxon>
        <taxon>Ecdysozoa</taxon>
        <taxon>Arthropoda</taxon>
        <taxon>Hexapoda</taxon>
        <taxon>Insecta</taxon>
        <taxon>Pterygota</taxon>
        <taxon>Neoptera</taxon>
        <taxon>Endopterygota</taxon>
        <taxon>Lepidoptera</taxon>
        <taxon>Glossata</taxon>
        <taxon>Ditrysia</taxon>
        <taxon>Papilionoidea</taxon>
        <taxon>Papilionidae</taxon>
        <taxon>Parnassiinae</taxon>
        <taxon>Parnassini</taxon>
        <taxon>Parnassius</taxon>
        <taxon>Parnassius</taxon>
    </lineage>
</organism>
<feature type="transmembrane region" description="Helical" evidence="15">
    <location>
        <begin position="932"/>
        <end position="960"/>
    </location>
</feature>
<dbReference type="InterPro" id="IPR039653">
    <property type="entry name" value="Prenyltransferase"/>
</dbReference>
<feature type="compositionally biased region" description="Low complexity" evidence="16">
    <location>
        <begin position="292"/>
        <end position="302"/>
    </location>
</feature>
<feature type="transmembrane region" description="Helical" evidence="15">
    <location>
        <begin position="972"/>
        <end position="989"/>
    </location>
</feature>
<dbReference type="FunFam" id="1.10.357.140:FF:000003">
    <property type="entry name" value="4-hydroxybenzoate polyprenyltransferase, mitochondrial"/>
    <property type="match status" value="1"/>
</dbReference>
<protein>
    <recommendedName>
        <fullName evidence="15">4-hydroxybenzoate polyprenyltransferase, mitochondrial</fullName>
        <shortName evidence="15">4-HB polyprenyltransferase</shortName>
        <ecNumber evidence="15">2.5.1.39</ecNumber>
    </recommendedName>
    <alternativeName>
        <fullName evidence="15">Para-hydroxybenzoate--polyprenyltransferase</fullName>
        <shortName evidence="15">PHB:PPT</shortName>
        <shortName evidence="15">PHB:polyprenyltransferase</shortName>
    </alternativeName>
</protein>
<feature type="domain" description="PiggyBac transposable element-derived protein" evidence="17">
    <location>
        <begin position="448"/>
        <end position="607"/>
    </location>
</feature>
<dbReference type="EC" id="2.5.1.39" evidence="15"/>
<dbReference type="PANTHER" id="PTHR11048:SF28">
    <property type="entry name" value="4-HYDROXYBENZOATE POLYPRENYLTRANSFERASE, MITOCHONDRIAL"/>
    <property type="match status" value="1"/>
</dbReference>
<name>A0A8S3WCL1_PARAO</name>
<dbReference type="Pfam" id="PF01040">
    <property type="entry name" value="UbiA"/>
    <property type="match status" value="1"/>
</dbReference>
<dbReference type="Pfam" id="PF13843">
    <property type="entry name" value="DDE_Tnp_1_7"/>
    <property type="match status" value="1"/>
</dbReference>
<evidence type="ECO:0000256" key="2">
    <source>
        <dbReference type="ARBA" id="ARBA00004141"/>
    </source>
</evidence>
<dbReference type="GO" id="GO:0005743">
    <property type="term" value="C:mitochondrial inner membrane"/>
    <property type="evidence" value="ECO:0007669"/>
    <property type="project" value="UniProtKB-SubCell"/>
</dbReference>
<comment type="cofactor">
    <cofactor evidence="1 15">
        <name>Mg(2+)</name>
        <dbReference type="ChEBI" id="CHEBI:18420"/>
    </cofactor>
</comment>
<comment type="similarity">
    <text evidence="3 15">Belongs to the UbiA prenyltransferase family.</text>
</comment>
<evidence type="ECO:0000256" key="12">
    <source>
        <dbReference type="ARBA" id="ARBA00049890"/>
    </source>
</evidence>
<comment type="catalytic activity">
    <reaction evidence="14">
        <text>an all-trans-polyprenyl diphosphate + 4-hydroxybenzoate = a 4-hydroxy-3-(all-trans-polyprenyl)benzoate + diphosphate</text>
        <dbReference type="Rhea" id="RHEA:44504"/>
        <dbReference type="Rhea" id="RHEA-COMP:9514"/>
        <dbReference type="Rhea" id="RHEA-COMP:9564"/>
        <dbReference type="ChEBI" id="CHEBI:17879"/>
        <dbReference type="ChEBI" id="CHEBI:33019"/>
        <dbReference type="ChEBI" id="CHEBI:58914"/>
        <dbReference type="ChEBI" id="CHEBI:78396"/>
        <dbReference type="EC" id="2.5.1.39"/>
    </reaction>
    <physiologicalReaction direction="left-to-right" evidence="14">
        <dbReference type="Rhea" id="RHEA:44505"/>
    </physiologicalReaction>
</comment>
<dbReference type="PANTHER" id="PTHR11048">
    <property type="entry name" value="PRENYLTRANSFERASES"/>
    <property type="match status" value="1"/>
</dbReference>
<keyword evidence="7 15" id="KW-0999">Mitochondrion inner membrane</keyword>
<evidence type="ECO:0000256" key="11">
    <source>
        <dbReference type="ARBA" id="ARBA00023229"/>
    </source>
</evidence>
<comment type="caution">
    <text evidence="18">The sequence shown here is derived from an EMBL/GenBank/DDBJ whole genome shotgun (WGS) entry which is preliminary data.</text>
</comment>
<feature type="compositionally biased region" description="Polar residues" evidence="16">
    <location>
        <begin position="356"/>
        <end position="365"/>
    </location>
</feature>
<dbReference type="GO" id="GO:0008299">
    <property type="term" value="P:isoprenoid biosynthetic process"/>
    <property type="evidence" value="ECO:0007669"/>
    <property type="project" value="UniProtKB-UniRule"/>
</dbReference>
<dbReference type="FunFam" id="1.20.120.1780:FF:000001">
    <property type="entry name" value="4-hydroxybenzoate octaprenyltransferase"/>
    <property type="match status" value="1"/>
</dbReference>
<feature type="region of interest" description="Disordered" evidence="16">
    <location>
        <begin position="77"/>
        <end position="101"/>
    </location>
</feature>
<evidence type="ECO:0000313" key="19">
    <source>
        <dbReference type="Proteomes" id="UP000691718"/>
    </source>
</evidence>
<keyword evidence="11 15" id="KW-0414">Isoprene biosynthesis</keyword>
<proteinExistence type="inferred from homology"/>
<feature type="compositionally biased region" description="Polar residues" evidence="16">
    <location>
        <begin position="306"/>
        <end position="317"/>
    </location>
</feature>
<evidence type="ECO:0000256" key="4">
    <source>
        <dbReference type="ARBA" id="ARBA00022679"/>
    </source>
</evidence>
<evidence type="ECO:0000256" key="7">
    <source>
        <dbReference type="ARBA" id="ARBA00022792"/>
    </source>
</evidence>
<reference evidence="18" key="1">
    <citation type="submission" date="2021-04" db="EMBL/GenBank/DDBJ databases">
        <authorList>
            <person name="Tunstrom K."/>
        </authorList>
    </citation>
    <scope>NUCLEOTIDE SEQUENCE</scope>
</reference>
<evidence type="ECO:0000256" key="16">
    <source>
        <dbReference type="SAM" id="MobiDB-lite"/>
    </source>
</evidence>
<dbReference type="Proteomes" id="UP000691718">
    <property type="component" value="Unassembled WGS sequence"/>
</dbReference>
<evidence type="ECO:0000256" key="3">
    <source>
        <dbReference type="ARBA" id="ARBA00005985"/>
    </source>
</evidence>
<feature type="region of interest" description="Disordered" evidence="16">
    <location>
        <begin position="343"/>
        <end position="368"/>
    </location>
</feature>
<dbReference type="InterPro" id="IPR029526">
    <property type="entry name" value="PGBD"/>
</dbReference>
<evidence type="ECO:0000256" key="1">
    <source>
        <dbReference type="ARBA" id="ARBA00001946"/>
    </source>
</evidence>
<dbReference type="HAMAP" id="MF_01635">
    <property type="entry name" value="UbiA"/>
    <property type="match status" value="1"/>
</dbReference>
<evidence type="ECO:0000256" key="15">
    <source>
        <dbReference type="HAMAP-Rule" id="MF_03189"/>
    </source>
</evidence>
<sequence length="1142" mass="125630">MSLDSEALLNNIENLESSSVQLDPAVLENISIYSHIEGSHSHTNPQIQGAEDDHAAAADEVNPAPANLRALELDAAAQRHSPGSPAPDPAAAEGNPAHDNLPALDLDVAAQHRSPSSPALDREAVEGNPAPVNVSALYLDAAAQRRYPGSPAPNSAAAERNPAPDNLPALYLDAAAQRHSPGSPAPDPAAAEGNPAHDNLPALDLDAAAQQRSPSSPALNREAVEGNPAPVKLSALYLDAVEQRRTPGSPVSDPTAAGENPTPSNLPALDLDAATQCRSPSSSASDREAAEENPAPANLPALDWDATTQCRSPSSSAPPELNATVRYPTPASTLALEVVAERGLSGSPVPERDAAETNSAPTSPSALDREAFVQRNPSICHVLDPEAAERNSVPDTLPEISPATNCRPSTPPLINYDWEHTNTDITSFEFDESSAGVQFEVNPAMTVMEIFDKILNPNIVDYIVTCTNTYGRALCEKTRPTTRNSRSYNFRDTNREEILKFFGLCLLMGQIKIHQKRKNFTYSDPLYYHPIFHYVMSARRFEQILRCIYVSDLDSKGKDKIEKFINAITKSFMECYKPYKQLSLDESLLLFRGRLAFRQYIKSKKTNCDFLLFREELIRRLLDLPADLTAEQVILARSKYDNRIRANLLPLPVSTIDDDVGSSRVHGHWPEKIPVQEGSNKTSKYLKCKMCTKKKILEQYYCYFSTWLNNNNIKSTMLNTNLIGLKVTNLKSFLRLTNSNVSLKKKLYLSTGKTAHPCLCGQVYFKKEQKQADEIFYKNVRFHTTHSDQHRQKVVIETSTPKIIIDRIERRKKVLPVEKSIDVRLGDLWKNKIDPYVKLARWDRPIGVYLLYWPCSWSIALASIPGTVPLYTTLETAGLFLLGAGLMRGAGCTINDMWDKDVDAQVERTKDRPLVSGALTDKQAMVFLAAQLTLALGVLLQLNCYSIVLGASSMLLVVTYPLMKRITNYPQIFLGATFNWGALLGYSAIQGSLEPLICLPLYAGALAWTVVYDTIYAHQDKDDDARIGMKSTALTFGEHTKPALGATLTLSVASLSGAGFAAGLDLPYYVALALYALHAGRQIYTLNPDNPEDCARKFKSNSMVGLIILLGILGGGYRQYMENRQNNRGRENIEATKSCLFS</sequence>
<feature type="transmembrane region" description="Helical" evidence="15">
    <location>
        <begin position="1103"/>
        <end position="1120"/>
    </location>
</feature>
<dbReference type="GO" id="GO:0008412">
    <property type="term" value="F:4-hydroxybenzoate polyprenyltransferase activity"/>
    <property type="evidence" value="ECO:0007669"/>
    <property type="project" value="UniProtKB-EC"/>
</dbReference>